<dbReference type="Gene3D" id="3.30.1240.10">
    <property type="match status" value="1"/>
</dbReference>
<evidence type="ECO:0000313" key="2">
    <source>
        <dbReference type="EMBL" id="TDR36962.1"/>
    </source>
</evidence>
<reference evidence="1 3" key="1">
    <citation type="submission" date="2018-06" db="EMBL/GenBank/DDBJ databases">
        <authorList>
            <consortium name="Pathogen Informatics"/>
            <person name="Doyle S."/>
        </authorList>
    </citation>
    <scope>NUCLEOTIDE SEQUENCE [LARGE SCALE GENOMIC DNA]</scope>
    <source>
        <strain evidence="1 3">NCTC10597</strain>
    </source>
</reference>
<dbReference type="PANTHER" id="PTHR10000">
    <property type="entry name" value="PHOSPHOSERINE PHOSPHATASE"/>
    <property type="match status" value="1"/>
</dbReference>
<dbReference type="InterPro" id="IPR000150">
    <property type="entry name" value="Cof"/>
</dbReference>
<keyword evidence="4" id="KW-1185">Reference proteome</keyword>
<accession>A0A8B4Q8L2</accession>
<dbReference type="PROSITE" id="PS01228">
    <property type="entry name" value="COF_1"/>
    <property type="match status" value="1"/>
</dbReference>
<keyword evidence="1" id="KW-0413">Isomerase</keyword>
<dbReference type="CDD" id="cd07517">
    <property type="entry name" value="HAD_HPP"/>
    <property type="match status" value="1"/>
</dbReference>
<dbReference type="GO" id="GO:0005829">
    <property type="term" value="C:cytosol"/>
    <property type="evidence" value="ECO:0007669"/>
    <property type="project" value="TreeGrafter"/>
</dbReference>
<dbReference type="Pfam" id="PF08282">
    <property type="entry name" value="Hydrolase_3"/>
    <property type="match status" value="1"/>
</dbReference>
<name>A0A8B4Q8L2_9BACL</name>
<protein>
    <submittedName>
        <fullName evidence="1">Bifunctional phosphatase/peptidyl-prolyl cis-trans isomerase</fullName>
    </submittedName>
</protein>
<sequence>MNKKLLFFDIDGTLYNSSKKVPEATMKAINEARERGHEIAIATGRSPFFLKEVSDELNVDSFVSFNGQFVVYKGEPISKRPIPQEVLAKLSAAAAEEQYPTVYLDQFRMTSTTEHHDQVKESLDSLYYPMPEYDVDHYKNTDVYQALLYVTPEKQAEYETNFPELAFIRWHKFSADVINHDVSKAYGIEQFIKQTDFSIEDVIVFGDGLNDVEMLEFVAGKGVSVAMGNGVEEAKQAATFVTDHVDEDGLSKAMRKLGLCD</sequence>
<dbReference type="NCBIfam" id="TIGR01484">
    <property type="entry name" value="HAD-SF-IIB"/>
    <property type="match status" value="1"/>
</dbReference>
<dbReference type="EMBL" id="SNZG01000022">
    <property type="protein sequence ID" value="TDR36962.1"/>
    <property type="molecule type" value="Genomic_DNA"/>
</dbReference>
<evidence type="ECO:0000313" key="3">
    <source>
        <dbReference type="Proteomes" id="UP000254330"/>
    </source>
</evidence>
<proteinExistence type="predicted"/>
<dbReference type="RefSeq" id="WP_109349957.1">
    <property type="nucleotide sequence ID" value="NZ_BJUE01000024.1"/>
</dbReference>
<dbReference type="SFLD" id="SFLDS00003">
    <property type="entry name" value="Haloacid_Dehalogenase"/>
    <property type="match status" value="1"/>
</dbReference>
<gene>
    <name evidence="2" type="ORF">DFR61_12246</name>
    <name evidence="1" type="ORF">NCTC10597_00614</name>
</gene>
<dbReference type="GO" id="GO:0000287">
    <property type="term" value="F:magnesium ion binding"/>
    <property type="evidence" value="ECO:0007669"/>
    <property type="project" value="TreeGrafter"/>
</dbReference>
<dbReference type="Proteomes" id="UP000294641">
    <property type="component" value="Unassembled WGS sequence"/>
</dbReference>
<dbReference type="InterPro" id="IPR006379">
    <property type="entry name" value="HAD-SF_hydro_IIB"/>
</dbReference>
<dbReference type="EMBL" id="UGNP01000001">
    <property type="protein sequence ID" value="STX08945.1"/>
    <property type="molecule type" value="Genomic_DNA"/>
</dbReference>
<dbReference type="SFLD" id="SFLDG01140">
    <property type="entry name" value="C2.B:_Phosphomannomutase_and_P"/>
    <property type="match status" value="1"/>
</dbReference>
<dbReference type="NCBIfam" id="TIGR00099">
    <property type="entry name" value="Cof-subfamily"/>
    <property type="match status" value="1"/>
</dbReference>
<dbReference type="InterPro" id="IPR036412">
    <property type="entry name" value="HAD-like_sf"/>
</dbReference>
<dbReference type="GO" id="GO:0016791">
    <property type="term" value="F:phosphatase activity"/>
    <property type="evidence" value="ECO:0007669"/>
    <property type="project" value="UniProtKB-ARBA"/>
</dbReference>
<comment type="caution">
    <text evidence="1">The sequence shown here is derived from an EMBL/GenBank/DDBJ whole genome shotgun (WGS) entry which is preliminary data.</text>
</comment>
<dbReference type="Proteomes" id="UP000254330">
    <property type="component" value="Unassembled WGS sequence"/>
</dbReference>
<dbReference type="SFLD" id="SFLDG01144">
    <property type="entry name" value="C2.B.4:_PGP_Like"/>
    <property type="match status" value="1"/>
</dbReference>
<dbReference type="PANTHER" id="PTHR10000:SF25">
    <property type="entry name" value="PHOSPHATASE YKRA-RELATED"/>
    <property type="match status" value="1"/>
</dbReference>
<evidence type="ECO:0000313" key="1">
    <source>
        <dbReference type="EMBL" id="STX08945.1"/>
    </source>
</evidence>
<dbReference type="Gene3D" id="3.40.50.1000">
    <property type="entry name" value="HAD superfamily/HAD-like"/>
    <property type="match status" value="1"/>
</dbReference>
<dbReference type="OrthoDB" id="9810101at2"/>
<dbReference type="InterPro" id="IPR023214">
    <property type="entry name" value="HAD_sf"/>
</dbReference>
<reference evidence="2 4" key="2">
    <citation type="submission" date="2019-03" db="EMBL/GenBank/DDBJ databases">
        <title>Genomic Encyclopedia of Type Strains, Phase IV (KMG-IV): sequencing the most valuable type-strain genomes for metagenomic binning, comparative biology and taxonomic classification.</title>
        <authorList>
            <person name="Goeker M."/>
        </authorList>
    </citation>
    <scope>NUCLEOTIDE SEQUENCE [LARGE SCALE GENOMIC DNA]</scope>
    <source>
        <strain evidence="2 4">DSM 20580</strain>
    </source>
</reference>
<dbReference type="AlphaFoldDB" id="A0A8B4Q8L2"/>
<evidence type="ECO:0000313" key="4">
    <source>
        <dbReference type="Proteomes" id="UP000294641"/>
    </source>
</evidence>
<dbReference type="GO" id="GO:0016853">
    <property type="term" value="F:isomerase activity"/>
    <property type="evidence" value="ECO:0007669"/>
    <property type="project" value="UniProtKB-KW"/>
</dbReference>
<dbReference type="SUPFAM" id="SSF56784">
    <property type="entry name" value="HAD-like"/>
    <property type="match status" value="1"/>
</dbReference>
<organism evidence="1 3">
    <name type="scientific">Kurthia zopfii</name>
    <dbReference type="NCBI Taxonomy" id="1650"/>
    <lineage>
        <taxon>Bacteria</taxon>
        <taxon>Bacillati</taxon>
        <taxon>Bacillota</taxon>
        <taxon>Bacilli</taxon>
        <taxon>Bacillales</taxon>
        <taxon>Caryophanaceae</taxon>
        <taxon>Kurthia</taxon>
    </lineage>
</organism>